<evidence type="ECO:0000256" key="3">
    <source>
        <dbReference type="SAM" id="SignalP"/>
    </source>
</evidence>
<evidence type="ECO:0000256" key="2">
    <source>
        <dbReference type="ARBA" id="ARBA00022801"/>
    </source>
</evidence>
<dbReference type="EMBL" id="BJLP01000029">
    <property type="protein sequence ID" value="GEA81425.1"/>
    <property type="molecule type" value="Genomic_DNA"/>
</dbReference>
<dbReference type="GO" id="GO:0004521">
    <property type="term" value="F:RNA endonuclease activity"/>
    <property type="evidence" value="ECO:0007669"/>
    <property type="project" value="InterPro"/>
</dbReference>
<protein>
    <submittedName>
        <fullName evidence="4">Uncharacterized protein</fullName>
    </submittedName>
</protein>
<dbReference type="Gene3D" id="3.10.450.30">
    <property type="entry name" value="Microbial ribonucleases"/>
    <property type="match status" value="1"/>
</dbReference>
<keyword evidence="2" id="KW-0378">Hydrolase</keyword>
<dbReference type="InterPro" id="IPR000026">
    <property type="entry name" value="N1-like"/>
</dbReference>
<comment type="caution">
    <text evidence="4">The sequence shown here is derived from an EMBL/GenBank/DDBJ whole genome shotgun (WGS) entry which is preliminary data.</text>
</comment>
<sequence length="185" mass="19223">MTTSTRRAHAPAWVLAFLAAALAVVLGLFTAGPASAATHSTAQNAVGASSTAAQVAVEPSASITAGQRLGKDPPRLRIVVATGVAPKTADHVLPIGSGPQKAWSVLNRIDAKGAPLPGYKGGSVFKNSQGRLPETPGVTYREWDVNPYAKGVKRGPERIVTGSDGSAYWTGDHYNTFVMFRGATQ</sequence>
<evidence type="ECO:0000313" key="5">
    <source>
        <dbReference type="Proteomes" id="UP000315842"/>
    </source>
</evidence>
<evidence type="ECO:0000256" key="1">
    <source>
        <dbReference type="ARBA" id="ARBA00022722"/>
    </source>
</evidence>
<accession>A0A4Y3KEG8</accession>
<keyword evidence="3" id="KW-0732">Signal</keyword>
<dbReference type="SUPFAM" id="SSF53933">
    <property type="entry name" value="Microbial ribonucleases"/>
    <property type="match status" value="1"/>
</dbReference>
<dbReference type="AlphaFoldDB" id="A0A4Y3KEG8"/>
<proteinExistence type="predicted"/>
<name>A0A4Y3KEG8_CELUD</name>
<dbReference type="Proteomes" id="UP000315842">
    <property type="component" value="Unassembled WGS sequence"/>
</dbReference>
<feature type="chain" id="PRO_5021186521" evidence="3">
    <location>
        <begin position="37"/>
        <end position="185"/>
    </location>
</feature>
<keyword evidence="5" id="KW-1185">Reference proteome</keyword>
<dbReference type="InterPro" id="IPR016191">
    <property type="entry name" value="Ribonuclease/ribotoxin"/>
</dbReference>
<dbReference type="RefSeq" id="WP_141320594.1">
    <property type="nucleotide sequence ID" value="NZ_BJLP01000029.1"/>
</dbReference>
<dbReference type="Pfam" id="PF00545">
    <property type="entry name" value="Ribonuclease"/>
    <property type="match status" value="1"/>
</dbReference>
<dbReference type="GO" id="GO:0003723">
    <property type="term" value="F:RNA binding"/>
    <property type="evidence" value="ECO:0007669"/>
    <property type="project" value="InterPro"/>
</dbReference>
<evidence type="ECO:0000313" key="4">
    <source>
        <dbReference type="EMBL" id="GEA81425.1"/>
    </source>
</evidence>
<organism evidence="4 5">
    <name type="scientific">Cellulomonas uda</name>
    <dbReference type="NCBI Taxonomy" id="1714"/>
    <lineage>
        <taxon>Bacteria</taxon>
        <taxon>Bacillati</taxon>
        <taxon>Actinomycetota</taxon>
        <taxon>Actinomycetes</taxon>
        <taxon>Micrococcales</taxon>
        <taxon>Cellulomonadaceae</taxon>
        <taxon>Cellulomonas</taxon>
    </lineage>
</organism>
<dbReference type="GO" id="GO:0016787">
    <property type="term" value="F:hydrolase activity"/>
    <property type="evidence" value="ECO:0007669"/>
    <property type="project" value="UniProtKB-KW"/>
</dbReference>
<feature type="signal peptide" evidence="3">
    <location>
        <begin position="1"/>
        <end position="36"/>
    </location>
</feature>
<reference evidence="4 5" key="1">
    <citation type="submission" date="2019-06" db="EMBL/GenBank/DDBJ databases">
        <title>Whole genome shotgun sequence of Cellulomonas uda NBRC 3747.</title>
        <authorList>
            <person name="Hosoyama A."/>
            <person name="Uohara A."/>
            <person name="Ohji S."/>
            <person name="Ichikawa N."/>
        </authorList>
    </citation>
    <scope>NUCLEOTIDE SEQUENCE [LARGE SCALE GENOMIC DNA]</scope>
    <source>
        <strain evidence="4 5">NBRC 3747</strain>
    </source>
</reference>
<keyword evidence="1" id="KW-0540">Nuclease</keyword>
<gene>
    <name evidence="4" type="ORF">CUD01_18690</name>
</gene>